<evidence type="ECO:0000313" key="3">
    <source>
        <dbReference type="EMBL" id="MBL3657329.1"/>
    </source>
</evidence>
<sequence>MIQNFFCFLFSVSLISGSLLAQTPPKELEIELHPEQAFQTIHSFGASGCWFAEPIGAHWPDQKKEHIAELLFSTEKTENGSPKGLGLSAWRFNIGAGTAEQGDSSGIIEPNHRVESFLGENGQYDWSKQPGYQYFLKKASDYKVPNLIAFVNSPPVFFNKNQLGFLQTKGHTTNLKKEHYKDFGHFLATIVQHFDNEGYHFNYLSPINEPQWDWHGEFGHAKQEGTPYSNEEMFEVITEVNKALKKNKSATKIVIPEAAMLTYLTDENGPTSDQINTFWNNKSKLYLGNLSHLATYVAGHSYFTDGSNEQIISVREKLKKSSSAYNLDYWQSEYSLLGNGYLEGEESRSTLDCGLFLAKIIHHDLVVGNASAWHYWNSFEPGDWKKDTRYYLIALEPNEDWSDGSYAVTGNFYALGHYSRFVRPGMQRIGLTRSDQATAIEAAEGVMISAYQHPATKETVLVVINYTEDYYTLKINGESAEWYNQYITNRSNRFKYRGDVQSSFIQLMPRSIYTLVSD</sequence>
<dbReference type="InterPro" id="IPR013780">
    <property type="entry name" value="Glyco_hydro_b"/>
</dbReference>
<gene>
    <name evidence="3" type="ORF">JL102_14375</name>
</gene>
<dbReference type="PANTHER" id="PTHR42767:SF1">
    <property type="entry name" value="ENDO-BETA-1,6-GALACTANASE-LIKE DOMAIN-CONTAINING PROTEIN"/>
    <property type="match status" value="1"/>
</dbReference>
<feature type="signal peptide" evidence="1">
    <location>
        <begin position="1"/>
        <end position="21"/>
    </location>
</feature>
<dbReference type="InterPro" id="IPR039743">
    <property type="entry name" value="6GAL/EXGAL"/>
</dbReference>
<dbReference type="RefSeq" id="WP_202245108.1">
    <property type="nucleotide sequence ID" value="NZ_JAESIY010000007.1"/>
</dbReference>
<dbReference type="SUPFAM" id="SSF51445">
    <property type="entry name" value="(Trans)glycosidases"/>
    <property type="match status" value="1"/>
</dbReference>
<keyword evidence="1" id="KW-0732">Signal</keyword>
<dbReference type="InterPro" id="IPR017853">
    <property type="entry name" value="GH"/>
</dbReference>
<dbReference type="InterPro" id="IPR039514">
    <property type="entry name" value="6GAL-like"/>
</dbReference>
<feature type="domain" description="Endo-beta-1,6-galactanase-like" evidence="2">
    <location>
        <begin position="29"/>
        <end position="386"/>
    </location>
</feature>
<reference evidence="3" key="1">
    <citation type="submission" date="2021-01" db="EMBL/GenBank/DDBJ databases">
        <title>Fulvivirga kasyanovii gen. nov., sp nov., a novel member of the phylum Bacteroidetes isolated from seawater in a mussel farm.</title>
        <authorList>
            <person name="Zhao L.-H."/>
            <person name="Wang Z.-J."/>
        </authorList>
    </citation>
    <scope>NUCLEOTIDE SEQUENCE</scope>
    <source>
        <strain evidence="3">2943</strain>
    </source>
</reference>
<dbReference type="Proteomes" id="UP000659388">
    <property type="component" value="Unassembled WGS sequence"/>
</dbReference>
<proteinExistence type="predicted"/>
<dbReference type="Gene3D" id="2.60.40.1180">
    <property type="entry name" value="Golgi alpha-mannosidase II"/>
    <property type="match status" value="1"/>
</dbReference>
<dbReference type="Gene3D" id="3.20.20.80">
    <property type="entry name" value="Glycosidases"/>
    <property type="match status" value="1"/>
</dbReference>
<dbReference type="Pfam" id="PF14587">
    <property type="entry name" value="Glyco_hydr_30_2"/>
    <property type="match status" value="1"/>
</dbReference>
<evidence type="ECO:0000259" key="2">
    <source>
        <dbReference type="Pfam" id="PF14587"/>
    </source>
</evidence>
<evidence type="ECO:0000313" key="4">
    <source>
        <dbReference type="Proteomes" id="UP000659388"/>
    </source>
</evidence>
<dbReference type="PANTHER" id="PTHR42767">
    <property type="entry name" value="ENDO-BETA-1,6-GALACTANASE"/>
    <property type="match status" value="1"/>
</dbReference>
<organism evidence="3 4">
    <name type="scientific">Fulvivirga sediminis</name>
    <dbReference type="NCBI Taxonomy" id="2803949"/>
    <lineage>
        <taxon>Bacteria</taxon>
        <taxon>Pseudomonadati</taxon>
        <taxon>Bacteroidota</taxon>
        <taxon>Cytophagia</taxon>
        <taxon>Cytophagales</taxon>
        <taxon>Fulvivirgaceae</taxon>
        <taxon>Fulvivirga</taxon>
    </lineage>
</organism>
<feature type="chain" id="PRO_5037381618" evidence="1">
    <location>
        <begin position="22"/>
        <end position="518"/>
    </location>
</feature>
<dbReference type="AlphaFoldDB" id="A0A937F9Y5"/>
<dbReference type="EMBL" id="JAESIY010000007">
    <property type="protein sequence ID" value="MBL3657329.1"/>
    <property type="molecule type" value="Genomic_DNA"/>
</dbReference>
<evidence type="ECO:0000256" key="1">
    <source>
        <dbReference type="SAM" id="SignalP"/>
    </source>
</evidence>
<accession>A0A937F9Y5</accession>
<protein>
    <submittedName>
        <fullName evidence="3">Beta-glycosidase</fullName>
    </submittedName>
</protein>
<comment type="caution">
    <text evidence="3">The sequence shown here is derived from an EMBL/GenBank/DDBJ whole genome shotgun (WGS) entry which is preliminary data.</text>
</comment>
<dbReference type="GO" id="GO:0004553">
    <property type="term" value="F:hydrolase activity, hydrolyzing O-glycosyl compounds"/>
    <property type="evidence" value="ECO:0007669"/>
    <property type="project" value="InterPro"/>
</dbReference>
<name>A0A937F9Y5_9BACT</name>
<keyword evidence="4" id="KW-1185">Reference proteome</keyword>